<sequence>MSHPVVARATCLTLAVVFLSALAASAAPTDAPPLGVRFTSGIPPALIAESETCAAAVARADIDPTIAACFPQTPLWFAAVDQVCHGVPYPGAPANAACAPALHKTAHDLATACRLDLVEGDRMATAYLAWGNAAAATNACASADATDDLALARTTTVLEAAHRVYSEWFKWRILPDDPDTPQTDAAKRALVCTPVVRKYWQHVEAVGDQPAVYLLTMTSDAAFVQDVHRLCPDVVVPPPTRTSLPVVAGVSTATAAASAAPVPAPEAAMALQGADPMAVDAPWATPSQVAHPLILLPHDK</sequence>
<organism evidence="2 3">
    <name type="scientific">Allomyces macrogynus (strain ATCC 38327)</name>
    <name type="common">Allomyces javanicus var. macrogynus</name>
    <dbReference type="NCBI Taxonomy" id="578462"/>
    <lineage>
        <taxon>Eukaryota</taxon>
        <taxon>Fungi</taxon>
        <taxon>Fungi incertae sedis</taxon>
        <taxon>Blastocladiomycota</taxon>
        <taxon>Blastocladiomycetes</taxon>
        <taxon>Blastocladiales</taxon>
        <taxon>Blastocladiaceae</taxon>
        <taxon>Allomyces</taxon>
    </lineage>
</organism>
<name>A0A0L0SXX5_ALLM3</name>
<gene>
    <name evidence="2" type="ORF">AMAG_12247</name>
</gene>
<evidence type="ECO:0000256" key="1">
    <source>
        <dbReference type="SAM" id="SignalP"/>
    </source>
</evidence>
<dbReference type="OrthoDB" id="5587067at2759"/>
<dbReference type="VEuPathDB" id="FungiDB:AMAG_12247"/>
<evidence type="ECO:0000313" key="2">
    <source>
        <dbReference type="EMBL" id="KNE67179.1"/>
    </source>
</evidence>
<dbReference type="AlphaFoldDB" id="A0A0L0SXX5"/>
<protein>
    <recommendedName>
        <fullName evidence="4">Secreted protein</fullName>
    </recommendedName>
</protein>
<reference evidence="2 3" key="1">
    <citation type="submission" date="2009-11" db="EMBL/GenBank/DDBJ databases">
        <title>Annotation of Allomyces macrogynus ATCC 38327.</title>
        <authorList>
            <consortium name="The Broad Institute Genome Sequencing Platform"/>
            <person name="Russ C."/>
            <person name="Cuomo C."/>
            <person name="Burger G."/>
            <person name="Gray M.W."/>
            <person name="Holland P.W.H."/>
            <person name="King N."/>
            <person name="Lang F.B.F."/>
            <person name="Roger A.J."/>
            <person name="Ruiz-Trillo I."/>
            <person name="Young S.K."/>
            <person name="Zeng Q."/>
            <person name="Gargeya S."/>
            <person name="Fitzgerald M."/>
            <person name="Haas B."/>
            <person name="Abouelleil A."/>
            <person name="Alvarado L."/>
            <person name="Arachchi H.M."/>
            <person name="Berlin A."/>
            <person name="Chapman S.B."/>
            <person name="Gearin G."/>
            <person name="Goldberg J."/>
            <person name="Griggs A."/>
            <person name="Gujja S."/>
            <person name="Hansen M."/>
            <person name="Heiman D."/>
            <person name="Howarth C."/>
            <person name="Larimer J."/>
            <person name="Lui A."/>
            <person name="MacDonald P.J.P."/>
            <person name="McCowen C."/>
            <person name="Montmayeur A."/>
            <person name="Murphy C."/>
            <person name="Neiman D."/>
            <person name="Pearson M."/>
            <person name="Priest M."/>
            <person name="Roberts A."/>
            <person name="Saif S."/>
            <person name="Shea T."/>
            <person name="Sisk P."/>
            <person name="Stolte C."/>
            <person name="Sykes S."/>
            <person name="Wortman J."/>
            <person name="Nusbaum C."/>
            <person name="Birren B."/>
        </authorList>
    </citation>
    <scope>NUCLEOTIDE SEQUENCE [LARGE SCALE GENOMIC DNA]</scope>
    <source>
        <strain evidence="2 3">ATCC 38327</strain>
    </source>
</reference>
<evidence type="ECO:0000313" key="3">
    <source>
        <dbReference type="Proteomes" id="UP000054350"/>
    </source>
</evidence>
<dbReference type="Proteomes" id="UP000054350">
    <property type="component" value="Unassembled WGS sequence"/>
</dbReference>
<keyword evidence="3" id="KW-1185">Reference proteome</keyword>
<feature type="signal peptide" evidence="1">
    <location>
        <begin position="1"/>
        <end position="26"/>
    </location>
</feature>
<feature type="chain" id="PRO_5005548238" description="Secreted protein" evidence="1">
    <location>
        <begin position="27"/>
        <end position="300"/>
    </location>
</feature>
<accession>A0A0L0SXX5</accession>
<proteinExistence type="predicted"/>
<evidence type="ECO:0008006" key="4">
    <source>
        <dbReference type="Google" id="ProtNLM"/>
    </source>
</evidence>
<keyword evidence="1" id="KW-0732">Signal</keyword>
<reference evidence="3" key="2">
    <citation type="submission" date="2009-11" db="EMBL/GenBank/DDBJ databases">
        <title>The Genome Sequence of Allomyces macrogynus strain ATCC 38327.</title>
        <authorList>
            <consortium name="The Broad Institute Genome Sequencing Platform"/>
            <person name="Russ C."/>
            <person name="Cuomo C."/>
            <person name="Shea T."/>
            <person name="Young S.K."/>
            <person name="Zeng Q."/>
            <person name="Koehrsen M."/>
            <person name="Haas B."/>
            <person name="Borodovsky M."/>
            <person name="Guigo R."/>
            <person name="Alvarado L."/>
            <person name="Berlin A."/>
            <person name="Borenstein D."/>
            <person name="Chen Z."/>
            <person name="Engels R."/>
            <person name="Freedman E."/>
            <person name="Gellesch M."/>
            <person name="Goldberg J."/>
            <person name="Griggs A."/>
            <person name="Gujja S."/>
            <person name="Heiman D."/>
            <person name="Hepburn T."/>
            <person name="Howarth C."/>
            <person name="Jen D."/>
            <person name="Larson L."/>
            <person name="Lewis B."/>
            <person name="Mehta T."/>
            <person name="Park D."/>
            <person name="Pearson M."/>
            <person name="Roberts A."/>
            <person name="Saif S."/>
            <person name="Shenoy N."/>
            <person name="Sisk P."/>
            <person name="Stolte C."/>
            <person name="Sykes S."/>
            <person name="Walk T."/>
            <person name="White J."/>
            <person name="Yandava C."/>
            <person name="Burger G."/>
            <person name="Gray M.W."/>
            <person name="Holland P.W.H."/>
            <person name="King N."/>
            <person name="Lang F.B.F."/>
            <person name="Roger A.J."/>
            <person name="Ruiz-Trillo I."/>
            <person name="Lander E."/>
            <person name="Nusbaum C."/>
        </authorList>
    </citation>
    <scope>NUCLEOTIDE SEQUENCE [LARGE SCALE GENOMIC DNA]</scope>
    <source>
        <strain evidence="3">ATCC 38327</strain>
    </source>
</reference>
<dbReference type="EMBL" id="GG745352">
    <property type="protein sequence ID" value="KNE67179.1"/>
    <property type="molecule type" value="Genomic_DNA"/>
</dbReference>